<feature type="compositionally biased region" description="Polar residues" evidence="1">
    <location>
        <begin position="75"/>
        <end position="102"/>
    </location>
</feature>
<keyword evidence="2" id="KW-0812">Transmembrane</keyword>
<sequence>MVRKIRIGGNRTNIGVRALFKYILLISGLLAVIDNKFNVVVLAVSGFDSSQELSGQSNVSNYGSSVVVGDEETENSATSKVASELSAENSALDYDTSNSKGSSEPLPIGASLFQGDSSVAFDDSPPDGLPSGLKITSPGVIEYGYNNIPESSVDAKTPDSGKDRSEFSDPVIMESLENTPKSKTDSHRASFEVFDGSILEKELSNNFKKMKMQEKLLEPLTENVEITSSLMKTPKTPETYSVSKFSEPETHAVHADSHIESPPKTPDDFVINDYEIKVEANPIEQKKISQDQVGSEVVFEETSESKLPIFLTGEGESRVSQPGEESSQLTSGISETSKFGSSSLVNVESSSLFPQKEDNKYQTTDQKETSFSTDISKNIDLSIKEGAKNLEHSFGFVDESKASGRVDSVHDLSPKESSFVNPKTEDLSMIPSESEATLMDVSNKINQPFVQEPSKTASISIEPPSPPSSAVEERTVGNKRIYSGPYIRTSATTGKVSPRIASVINSLVGQFERFNLYGAGNKNEEIKPGEQNISNKYVSSMKSNFDRASKDSSVFVPQNSQENELVEALKKEMPRNNFLFKNRFEEMKATQSSSGKTLLQEEIEKLRGTYRSTLSKRFSTGKTWERPSNVQSDNKPIQVTYSGDEFLDKVKLINPNYNQGESQPVETTKEVDANLVEESRPEQSENEENTQYLESSHTYKQESPKYSVPPNNVENIPEKTQETEMTTDEGYSDAESFSKVPTTGFEDSDQSSMDETQLNLNFQKAEEGSINDSPKNIQATDELKVNSFANMPFSYINTLKELPVGLKPQDAPVTEIPEAIMDRRSQIDELENQDNQLENQSTPYQSDSAQNKELNISHPKDMELSPEQEKEINVCYNKAKKIKTINFGLQLTEHPSSVVTETFISEFTKYKPKIREFVNFAQETLRVAENYNKKRSWRKKTKKFKLEFLELSNEFLQHSKAIRSLLHHLIQVTNPNIMDILQQIITGHNQDRHSLLVQCKILYQAFYSYKNSVRSKLLKKISDLNFVDVLNKQIKIYLEQRFHPIVKAIQSNKYLKKKLSRHIPDVNILESVNQYQDLSQVGGGEQTTPNKKKGNKITRFFRRLFKKPSCIKCQRSKKQSKKQKLNNK</sequence>
<evidence type="ECO:0000313" key="4">
    <source>
        <dbReference type="Proteomes" id="UP000186176"/>
    </source>
</evidence>
<feature type="region of interest" description="Disordered" evidence="1">
    <location>
        <begin position="148"/>
        <end position="172"/>
    </location>
</feature>
<gene>
    <name evidence="3" type="ORF">cubi_02655</name>
</gene>
<proteinExistence type="predicted"/>
<name>A0A1J4MIZ9_9CRYT</name>
<keyword evidence="2" id="KW-0472">Membrane</keyword>
<reference evidence="3 4" key="1">
    <citation type="submission" date="2016-10" db="EMBL/GenBank/DDBJ databases">
        <title>Reductive evolution of mitochondrial metabolism and differential evolution of invasion-related proteins in Cryptosporidium.</title>
        <authorList>
            <person name="Liu S."/>
            <person name="Roellig D.M."/>
            <person name="Guo Y."/>
            <person name="Li N."/>
            <person name="Frace M.A."/>
            <person name="Tang K."/>
            <person name="Zhang L."/>
            <person name="Feng Y."/>
            <person name="Xiao L."/>
        </authorList>
    </citation>
    <scope>NUCLEOTIDE SEQUENCE [LARGE SCALE GENOMIC DNA]</scope>
    <source>
        <strain evidence="3">39726</strain>
    </source>
</reference>
<feature type="region of interest" description="Disordered" evidence="1">
    <location>
        <begin position="676"/>
        <end position="752"/>
    </location>
</feature>
<evidence type="ECO:0000313" key="3">
    <source>
        <dbReference type="EMBL" id="OII73443.1"/>
    </source>
</evidence>
<dbReference type="GeneID" id="39979445"/>
<dbReference type="EMBL" id="LRBP01000016">
    <property type="protein sequence ID" value="OII73443.1"/>
    <property type="molecule type" value="Genomic_DNA"/>
</dbReference>
<protein>
    <submittedName>
        <fullName evidence="3">Uncharacterized protein</fullName>
    </submittedName>
</protein>
<keyword evidence="4" id="KW-1185">Reference proteome</keyword>
<feature type="compositionally biased region" description="Polar residues" evidence="1">
    <location>
        <begin position="318"/>
        <end position="340"/>
    </location>
</feature>
<feature type="compositionally biased region" description="Basic and acidic residues" evidence="1">
    <location>
        <begin position="355"/>
        <end position="368"/>
    </location>
</feature>
<dbReference type="Proteomes" id="UP000186176">
    <property type="component" value="Unassembled WGS sequence"/>
</dbReference>
<dbReference type="AlphaFoldDB" id="A0A1J4MIZ9"/>
<dbReference type="RefSeq" id="XP_028874786.1">
    <property type="nucleotide sequence ID" value="XM_029019666.1"/>
</dbReference>
<dbReference type="OrthoDB" id="342501at2759"/>
<feature type="region of interest" description="Disordered" evidence="1">
    <location>
        <begin position="407"/>
        <end position="428"/>
    </location>
</feature>
<evidence type="ECO:0000256" key="1">
    <source>
        <dbReference type="SAM" id="MobiDB-lite"/>
    </source>
</evidence>
<feature type="compositionally biased region" description="Basic and acidic residues" evidence="1">
    <location>
        <begin position="156"/>
        <end position="167"/>
    </location>
</feature>
<dbReference type="VEuPathDB" id="CryptoDB:cubi_02655"/>
<keyword evidence="2" id="KW-1133">Transmembrane helix</keyword>
<comment type="caution">
    <text evidence="3">The sequence shown here is derived from an EMBL/GenBank/DDBJ whole genome shotgun (WGS) entry which is preliminary data.</text>
</comment>
<accession>A0A1J4MIZ9</accession>
<feature type="compositionally biased region" description="Low complexity" evidence="1">
    <location>
        <begin position="341"/>
        <end position="352"/>
    </location>
</feature>
<organism evidence="3 4">
    <name type="scientific">Cryptosporidium ubiquitum</name>
    <dbReference type="NCBI Taxonomy" id="857276"/>
    <lineage>
        <taxon>Eukaryota</taxon>
        <taxon>Sar</taxon>
        <taxon>Alveolata</taxon>
        <taxon>Apicomplexa</taxon>
        <taxon>Conoidasida</taxon>
        <taxon>Coccidia</taxon>
        <taxon>Eucoccidiorida</taxon>
        <taxon>Eimeriorina</taxon>
        <taxon>Cryptosporidiidae</taxon>
        <taxon>Cryptosporidium</taxon>
    </lineage>
</organism>
<evidence type="ECO:0000256" key="2">
    <source>
        <dbReference type="SAM" id="Phobius"/>
    </source>
</evidence>
<feature type="region of interest" description="Disordered" evidence="1">
    <location>
        <begin position="311"/>
        <end position="372"/>
    </location>
</feature>
<feature type="region of interest" description="Disordered" evidence="1">
    <location>
        <begin position="68"/>
        <end position="107"/>
    </location>
</feature>
<feature type="transmembrane region" description="Helical" evidence="2">
    <location>
        <begin position="12"/>
        <end position="33"/>
    </location>
</feature>